<accession>A0A8E5MG05</accession>
<dbReference type="GeneID" id="66063100"/>
<organism evidence="1 2">
    <name type="scientific">Ustilaginoidea virens</name>
    <name type="common">Rice false smut fungus</name>
    <name type="synonym">Villosiclava virens</name>
    <dbReference type="NCBI Taxonomy" id="1159556"/>
    <lineage>
        <taxon>Eukaryota</taxon>
        <taxon>Fungi</taxon>
        <taxon>Dikarya</taxon>
        <taxon>Ascomycota</taxon>
        <taxon>Pezizomycotina</taxon>
        <taxon>Sordariomycetes</taxon>
        <taxon>Hypocreomycetidae</taxon>
        <taxon>Hypocreales</taxon>
        <taxon>Clavicipitaceae</taxon>
        <taxon>Ustilaginoidea</taxon>
    </lineage>
</organism>
<evidence type="ECO:0000313" key="1">
    <source>
        <dbReference type="EMBL" id="QUC18081.1"/>
    </source>
</evidence>
<reference evidence="1" key="1">
    <citation type="submission" date="2020-03" db="EMBL/GenBank/DDBJ databases">
        <title>A mixture of massive structural variations and highly conserved coding sequences in Ustilaginoidea virens genome.</title>
        <authorList>
            <person name="Zhang K."/>
            <person name="Zhao Z."/>
            <person name="Zhang Z."/>
            <person name="Li Y."/>
            <person name="Hsiang T."/>
            <person name="Sun W."/>
        </authorList>
    </citation>
    <scope>NUCLEOTIDE SEQUENCE</scope>
    <source>
        <strain evidence="1">UV-8b</strain>
    </source>
</reference>
<dbReference type="GO" id="GO:0061640">
    <property type="term" value="P:cytoskeleton-dependent cytokinesis"/>
    <property type="evidence" value="ECO:0007669"/>
    <property type="project" value="InterPro"/>
</dbReference>
<dbReference type="AlphaFoldDB" id="A0A8E5MG05"/>
<dbReference type="InterPro" id="IPR009991">
    <property type="entry name" value="DCTN3"/>
</dbReference>
<dbReference type="Pfam" id="PF07426">
    <property type="entry name" value="Dynactin_p22"/>
    <property type="match status" value="1"/>
</dbReference>
<dbReference type="RefSeq" id="XP_042995754.1">
    <property type="nucleotide sequence ID" value="XM_043139820.1"/>
</dbReference>
<dbReference type="EMBL" id="CP072754">
    <property type="protein sequence ID" value="QUC18081.1"/>
    <property type="molecule type" value="Genomic_DNA"/>
</dbReference>
<dbReference type="Proteomes" id="UP000027002">
    <property type="component" value="Chromosome 2"/>
</dbReference>
<keyword evidence="2" id="KW-1185">Reference proteome</keyword>
<dbReference type="KEGG" id="uvi:66063100"/>
<dbReference type="GO" id="GO:0005869">
    <property type="term" value="C:dynactin complex"/>
    <property type="evidence" value="ECO:0007669"/>
    <property type="project" value="InterPro"/>
</dbReference>
<name>A0A8E5MG05_USTVR</name>
<evidence type="ECO:0008006" key="3">
    <source>
        <dbReference type="Google" id="ProtNLM"/>
    </source>
</evidence>
<evidence type="ECO:0000313" key="2">
    <source>
        <dbReference type="Proteomes" id="UP000027002"/>
    </source>
</evidence>
<gene>
    <name evidence="1" type="ORF">UV8b_02322</name>
</gene>
<proteinExistence type="predicted"/>
<protein>
    <recommendedName>
        <fullName evidence="3">Nuclear distribution protein</fullName>
    </recommendedName>
</protein>
<sequence length="203" mass="22591">MDNSLDQTTLATLSLLESRLLRIEYLLYGQTVSPPPAQQDAALRRMKNLERRFSMMVSQIRVYGELLKIYRSHPDLFHAPKASEPPSQLSMSAIRSIVLASASAFPSTLSSLTNIKDSPIPDLSESAALISSAERMKSMEATQIAQLAEISDLRRRSEAAMLSWYEKVVLTGSQGLADVESRVQGLERLVRRKELAVEEGKQL</sequence>
<dbReference type="OrthoDB" id="5403729at2759"/>